<dbReference type="InterPro" id="IPR054851">
    <property type="entry name" value="Isoprenylcys_mtase"/>
</dbReference>
<accession>A0A9X8D1L8</accession>
<proteinExistence type="predicted"/>
<evidence type="ECO:0000256" key="4">
    <source>
        <dbReference type="ARBA" id="ARBA00023136"/>
    </source>
</evidence>
<dbReference type="NCBIfam" id="NF040696">
    <property type="entry name" value="isopcys_mtase"/>
    <property type="match status" value="1"/>
</dbReference>
<feature type="transmembrane region" description="Helical" evidence="5">
    <location>
        <begin position="132"/>
        <end position="162"/>
    </location>
</feature>
<name>A0A9X8D1L8_9BURK</name>
<evidence type="ECO:0000256" key="3">
    <source>
        <dbReference type="ARBA" id="ARBA00022989"/>
    </source>
</evidence>
<gene>
    <name evidence="6" type="ORF">D3H34_22530</name>
</gene>
<evidence type="ECO:0000313" key="7">
    <source>
        <dbReference type="Proteomes" id="UP000265619"/>
    </source>
</evidence>
<keyword evidence="4 5" id="KW-0472">Membrane</keyword>
<feature type="transmembrane region" description="Helical" evidence="5">
    <location>
        <begin position="6"/>
        <end position="24"/>
    </location>
</feature>
<evidence type="ECO:0000256" key="5">
    <source>
        <dbReference type="SAM" id="Phobius"/>
    </source>
</evidence>
<comment type="caution">
    <text evidence="6">The sequence shown here is derived from an EMBL/GenBank/DDBJ whole genome shotgun (WGS) entry which is preliminary data.</text>
</comment>
<organism evidence="6 7">
    <name type="scientific">Acidovorax cavernicola</name>
    <dbReference type="NCBI Taxonomy" id="1675792"/>
    <lineage>
        <taxon>Bacteria</taxon>
        <taxon>Pseudomonadati</taxon>
        <taxon>Pseudomonadota</taxon>
        <taxon>Betaproteobacteria</taxon>
        <taxon>Burkholderiales</taxon>
        <taxon>Comamonadaceae</taxon>
        <taxon>Acidovorax</taxon>
    </lineage>
</organism>
<dbReference type="PANTHER" id="PTHR12714:SF9">
    <property type="entry name" value="PROTEIN-S-ISOPRENYLCYSTEINE O-METHYLTRANSFERASE"/>
    <property type="match status" value="1"/>
</dbReference>
<dbReference type="Proteomes" id="UP000265619">
    <property type="component" value="Unassembled WGS sequence"/>
</dbReference>
<keyword evidence="3 5" id="KW-1133">Transmembrane helix</keyword>
<dbReference type="AlphaFoldDB" id="A0A9X8D1L8"/>
<sequence length="196" mass="21782">MNLQPSHLIFAAGTVAYMVIRAAFQRHGASGAKAHSRADARDRLLIVIVGLCQMGLPALLLLTPWLDAANYTRPEALTWVGTVVMAGALWLFWRSHADLGASWSVTLELNQDHRLVTQGVYRRIRHPMYASFFAMAIGQALLLSNWIAGGAALLAISLLYIVRTPNEERMMLESFGDEYRDYMRRTGGILPRATTP</sequence>
<dbReference type="GO" id="GO:0016020">
    <property type="term" value="C:membrane"/>
    <property type="evidence" value="ECO:0007669"/>
    <property type="project" value="UniProtKB-SubCell"/>
</dbReference>
<reference evidence="6 7" key="1">
    <citation type="submission" date="2018-09" db="EMBL/GenBank/DDBJ databases">
        <title>Acidovorax cavernicola nov. sp. isolated from Gruta de las Maravillas (Aracena, Spain).</title>
        <authorList>
            <person name="Jurado V."/>
            <person name="Gutierrez-Patricio S."/>
            <person name="Gonzalez-Pimentel J.L."/>
            <person name="Miller A.Z."/>
            <person name="Laiz L."/>
            <person name="Saiz-Jimenez C."/>
        </authorList>
    </citation>
    <scope>NUCLEOTIDE SEQUENCE [LARGE SCALE GENOMIC DNA]</scope>
    <source>
        <strain evidence="6 7">1011MAR4D40.2</strain>
    </source>
</reference>
<dbReference type="PANTHER" id="PTHR12714">
    <property type="entry name" value="PROTEIN-S ISOPRENYLCYSTEINE O-METHYLTRANSFERASE"/>
    <property type="match status" value="1"/>
</dbReference>
<protein>
    <submittedName>
        <fullName evidence="6">Isoprenylcysteine carboxylmethyltransferase family protein</fullName>
    </submittedName>
</protein>
<evidence type="ECO:0000256" key="2">
    <source>
        <dbReference type="ARBA" id="ARBA00022692"/>
    </source>
</evidence>
<feature type="transmembrane region" description="Helical" evidence="5">
    <location>
        <begin position="76"/>
        <end position="93"/>
    </location>
</feature>
<dbReference type="InterPro" id="IPR007269">
    <property type="entry name" value="ICMT_MeTrfase"/>
</dbReference>
<dbReference type="RefSeq" id="WP_119556476.1">
    <property type="nucleotide sequence ID" value="NZ_QXMN01000033.1"/>
</dbReference>
<evidence type="ECO:0000313" key="6">
    <source>
        <dbReference type="EMBL" id="RIX76324.1"/>
    </source>
</evidence>
<comment type="subcellular location">
    <subcellularLocation>
        <location evidence="1">Membrane</location>
        <topology evidence="1">Multi-pass membrane protein</topology>
    </subcellularLocation>
</comment>
<dbReference type="GO" id="GO:0004671">
    <property type="term" value="F:protein C-terminal S-isoprenylcysteine carboxyl O-methyltransferase activity"/>
    <property type="evidence" value="ECO:0007669"/>
    <property type="project" value="InterPro"/>
</dbReference>
<keyword evidence="7" id="KW-1185">Reference proteome</keyword>
<dbReference type="OrthoDB" id="9811969at2"/>
<feature type="transmembrane region" description="Helical" evidence="5">
    <location>
        <begin position="44"/>
        <end position="64"/>
    </location>
</feature>
<keyword evidence="2 5" id="KW-0812">Transmembrane</keyword>
<dbReference type="EMBL" id="QXMN01000033">
    <property type="protein sequence ID" value="RIX76324.1"/>
    <property type="molecule type" value="Genomic_DNA"/>
</dbReference>
<dbReference type="Pfam" id="PF04140">
    <property type="entry name" value="ICMT"/>
    <property type="match status" value="1"/>
</dbReference>
<dbReference type="Gene3D" id="1.20.120.1630">
    <property type="match status" value="1"/>
</dbReference>
<evidence type="ECO:0000256" key="1">
    <source>
        <dbReference type="ARBA" id="ARBA00004141"/>
    </source>
</evidence>